<dbReference type="PRINTS" id="PR00164">
    <property type="entry name" value="ABC2TRNSPORT"/>
</dbReference>
<evidence type="ECO:0000256" key="6">
    <source>
        <dbReference type="ARBA" id="ARBA00022989"/>
    </source>
</evidence>
<evidence type="ECO:0000256" key="8">
    <source>
        <dbReference type="RuleBase" id="RU361157"/>
    </source>
</evidence>
<keyword evidence="5 8" id="KW-0812">Transmembrane</keyword>
<evidence type="ECO:0000256" key="1">
    <source>
        <dbReference type="ARBA" id="ARBA00004651"/>
    </source>
</evidence>
<keyword evidence="7 8" id="KW-0472">Membrane</keyword>
<dbReference type="Proteomes" id="UP000242317">
    <property type="component" value="Unassembled WGS sequence"/>
</dbReference>
<dbReference type="Gene3D" id="3.40.1710.10">
    <property type="entry name" value="abc type-2 transporter like domain"/>
    <property type="match status" value="1"/>
</dbReference>
<feature type="transmembrane region" description="Helical" evidence="8">
    <location>
        <begin position="294"/>
        <end position="311"/>
    </location>
</feature>
<evidence type="ECO:0000259" key="9">
    <source>
        <dbReference type="PROSITE" id="PS51012"/>
    </source>
</evidence>
<dbReference type="InterPro" id="IPR047817">
    <property type="entry name" value="ABC2_TM_bact-type"/>
</dbReference>
<dbReference type="OrthoDB" id="9808686at2"/>
<dbReference type="AlphaFoldDB" id="A0A1G6J466"/>
<proteinExistence type="inferred from homology"/>
<dbReference type="GO" id="GO:0140359">
    <property type="term" value="F:ABC-type transporter activity"/>
    <property type="evidence" value="ECO:0007669"/>
    <property type="project" value="InterPro"/>
</dbReference>
<dbReference type="PROSITE" id="PS51012">
    <property type="entry name" value="ABC_TM2"/>
    <property type="match status" value="1"/>
</dbReference>
<feature type="domain" description="ABC transmembrane type-2" evidence="9">
    <location>
        <begin position="137"/>
        <end position="374"/>
    </location>
</feature>
<comment type="similarity">
    <text evidence="2 8">Belongs to the ABC-2 integral membrane protein family.</text>
</comment>
<keyword evidence="3 8" id="KW-0813">Transport</keyword>
<protein>
    <recommendedName>
        <fullName evidence="8">Transport permease protein</fullName>
    </recommendedName>
</protein>
<dbReference type="PANTHER" id="PTHR30294">
    <property type="entry name" value="MEMBRANE COMPONENT OF ABC TRANSPORTER YHHJ-RELATED"/>
    <property type="match status" value="1"/>
</dbReference>
<dbReference type="RefSeq" id="WP_092618019.1">
    <property type="nucleotide sequence ID" value="NZ_FMYK01000003.1"/>
</dbReference>
<evidence type="ECO:0000256" key="7">
    <source>
        <dbReference type="ARBA" id="ARBA00023136"/>
    </source>
</evidence>
<keyword evidence="4 8" id="KW-1003">Cell membrane</keyword>
<keyword evidence="11" id="KW-1185">Reference proteome</keyword>
<sequence>MNNFSAFWTRLFALTRKETKQLIRDKSSMAIGFILPIILILLFGYGLSFDLSNGRVGVVEQNPTPQSAQVISGLNGSKYISVSHYPSFHQAEAAMRDADIDAILNIPSDFAEQYANGDANVQVITNGRSTSIASALHGYISSALNTTTTIQADRANSGSSAGVITVSQRMWFNESGNSTWFLVPGLIVLILTLVGAFLTGLLIARERERGTLEALYVTPIRPVEIVLSKLAPYIVIGLIDTVICLVAANWLFEVPIRASLISVMGASFLYLMVSLLMGLMISGLSQSQFQASQMALLASFMPAMMLSGFVFDIRNLPIVVQVVSNVLPATHYMTLIKTLLLGGDDWSLWLKQCGILLIYIVLLTIVTARSLRKRLR</sequence>
<feature type="transmembrane region" description="Helical" evidence="8">
    <location>
        <begin position="258"/>
        <end position="282"/>
    </location>
</feature>
<dbReference type="InterPro" id="IPR013525">
    <property type="entry name" value="ABC2_TM"/>
</dbReference>
<evidence type="ECO:0000313" key="11">
    <source>
        <dbReference type="Proteomes" id="UP000242317"/>
    </source>
</evidence>
<feature type="transmembrane region" description="Helical" evidence="8">
    <location>
        <begin position="230"/>
        <end position="252"/>
    </location>
</feature>
<dbReference type="PANTHER" id="PTHR30294:SF29">
    <property type="entry name" value="MULTIDRUG ABC TRANSPORTER PERMEASE YBHS-RELATED"/>
    <property type="match status" value="1"/>
</dbReference>
<gene>
    <name evidence="10" type="ORF">SAMN05421749_103222</name>
</gene>
<reference evidence="11" key="1">
    <citation type="submission" date="2016-09" db="EMBL/GenBank/DDBJ databases">
        <authorList>
            <person name="Varghese N."/>
            <person name="Submissions S."/>
        </authorList>
    </citation>
    <scope>NUCLEOTIDE SEQUENCE [LARGE SCALE GENOMIC DNA]</scope>
    <source>
        <strain evidence="11">ANC 3699</strain>
    </source>
</reference>
<name>A0A1G6J466_9GAMM</name>
<evidence type="ECO:0000256" key="4">
    <source>
        <dbReference type="ARBA" id="ARBA00022475"/>
    </source>
</evidence>
<dbReference type="InterPro" id="IPR051449">
    <property type="entry name" value="ABC-2_transporter_component"/>
</dbReference>
<evidence type="ECO:0000313" key="10">
    <source>
        <dbReference type="EMBL" id="SDC13055.1"/>
    </source>
</evidence>
<keyword evidence="6 8" id="KW-1133">Transmembrane helix</keyword>
<organism evidence="10 11">
    <name type="scientific">Acinetobacter marinus</name>
    <dbReference type="NCBI Taxonomy" id="281375"/>
    <lineage>
        <taxon>Bacteria</taxon>
        <taxon>Pseudomonadati</taxon>
        <taxon>Pseudomonadota</taxon>
        <taxon>Gammaproteobacteria</taxon>
        <taxon>Moraxellales</taxon>
        <taxon>Moraxellaceae</taxon>
        <taxon>Acinetobacter</taxon>
    </lineage>
</organism>
<evidence type="ECO:0000256" key="3">
    <source>
        <dbReference type="ARBA" id="ARBA00022448"/>
    </source>
</evidence>
<dbReference type="Pfam" id="PF12698">
    <property type="entry name" value="ABC2_membrane_3"/>
    <property type="match status" value="1"/>
</dbReference>
<evidence type="ECO:0000256" key="5">
    <source>
        <dbReference type="ARBA" id="ARBA00022692"/>
    </source>
</evidence>
<feature type="transmembrane region" description="Helical" evidence="8">
    <location>
        <begin position="29"/>
        <end position="47"/>
    </location>
</feature>
<evidence type="ECO:0000256" key="2">
    <source>
        <dbReference type="ARBA" id="ARBA00007783"/>
    </source>
</evidence>
<dbReference type="EMBL" id="FMYK01000003">
    <property type="protein sequence ID" value="SDC13055.1"/>
    <property type="molecule type" value="Genomic_DNA"/>
</dbReference>
<accession>A0A1G6J466</accession>
<comment type="subcellular location">
    <subcellularLocation>
        <location evidence="8">Cell inner membrane</location>
        <topology evidence="8">Multi-pass membrane protein</topology>
    </subcellularLocation>
    <subcellularLocation>
        <location evidence="1">Cell membrane</location>
        <topology evidence="1">Multi-pass membrane protein</topology>
    </subcellularLocation>
</comment>
<dbReference type="InterPro" id="IPR000412">
    <property type="entry name" value="ABC_2_transport"/>
</dbReference>
<feature type="transmembrane region" description="Helical" evidence="8">
    <location>
        <begin position="180"/>
        <end position="204"/>
    </location>
</feature>
<dbReference type="GO" id="GO:0043190">
    <property type="term" value="C:ATP-binding cassette (ABC) transporter complex"/>
    <property type="evidence" value="ECO:0007669"/>
    <property type="project" value="InterPro"/>
</dbReference>
<feature type="transmembrane region" description="Helical" evidence="8">
    <location>
        <begin position="349"/>
        <end position="368"/>
    </location>
</feature>